<name>A0ABR9GER2_9GAMM</name>
<dbReference type="RefSeq" id="WP_192557378.1">
    <property type="nucleotide sequence ID" value="NZ_JACZZA010000014.1"/>
</dbReference>
<sequence>MLDTIEWLETIGQNASLRHAPAEQLVSTLDQAGASAALKAAAMSGDKSKLSSEWGGGGDGGTGGGEGPFGVDHSSHSAWIDND</sequence>
<comment type="caution">
    <text evidence="2">The sequence shown here is derived from an EMBL/GenBank/DDBJ whole genome shotgun (WGS) entry which is preliminary data.</text>
</comment>
<dbReference type="Proteomes" id="UP000651010">
    <property type="component" value="Unassembled WGS sequence"/>
</dbReference>
<organism evidence="2 3">
    <name type="scientific">Dyella acidiphila</name>
    <dbReference type="NCBI Taxonomy" id="2775866"/>
    <lineage>
        <taxon>Bacteria</taxon>
        <taxon>Pseudomonadati</taxon>
        <taxon>Pseudomonadota</taxon>
        <taxon>Gammaproteobacteria</taxon>
        <taxon>Lysobacterales</taxon>
        <taxon>Rhodanobacteraceae</taxon>
        <taxon>Dyella</taxon>
    </lineage>
</organism>
<proteinExistence type="predicted"/>
<keyword evidence="3" id="KW-1185">Reference proteome</keyword>
<evidence type="ECO:0000256" key="1">
    <source>
        <dbReference type="SAM" id="MobiDB-lite"/>
    </source>
</evidence>
<feature type="compositionally biased region" description="Gly residues" evidence="1">
    <location>
        <begin position="54"/>
        <end position="68"/>
    </location>
</feature>
<accession>A0ABR9GER2</accession>
<feature type="region of interest" description="Disordered" evidence="1">
    <location>
        <begin position="41"/>
        <end position="83"/>
    </location>
</feature>
<gene>
    <name evidence="2" type="ORF">IGX34_19295</name>
</gene>
<protein>
    <submittedName>
        <fullName evidence="2">Uncharacterized protein</fullName>
    </submittedName>
</protein>
<dbReference type="EMBL" id="JACZZA010000014">
    <property type="protein sequence ID" value="MBE1162537.1"/>
    <property type="molecule type" value="Genomic_DNA"/>
</dbReference>
<evidence type="ECO:0000313" key="3">
    <source>
        <dbReference type="Proteomes" id="UP000651010"/>
    </source>
</evidence>
<evidence type="ECO:0000313" key="2">
    <source>
        <dbReference type="EMBL" id="MBE1162537.1"/>
    </source>
</evidence>
<reference evidence="2 3" key="1">
    <citation type="submission" date="2020-09" db="EMBL/GenBank/DDBJ databases">
        <title>Dyella sp. 7MK23 isolated from forest soil.</title>
        <authorList>
            <person name="Fu J."/>
        </authorList>
    </citation>
    <scope>NUCLEOTIDE SEQUENCE [LARGE SCALE GENOMIC DNA]</scope>
    <source>
        <strain evidence="2 3">7MK23</strain>
    </source>
</reference>